<organism evidence="6 7">
    <name type="scientific">Thelephora terrestris</name>
    <dbReference type="NCBI Taxonomy" id="56493"/>
    <lineage>
        <taxon>Eukaryota</taxon>
        <taxon>Fungi</taxon>
        <taxon>Dikarya</taxon>
        <taxon>Basidiomycota</taxon>
        <taxon>Agaricomycotina</taxon>
        <taxon>Agaricomycetes</taxon>
        <taxon>Thelephorales</taxon>
        <taxon>Thelephoraceae</taxon>
        <taxon>Thelephora</taxon>
    </lineage>
</organism>
<dbReference type="PANTHER" id="PTHR44329">
    <property type="entry name" value="SERINE/THREONINE-PROTEIN KINASE TNNI3K-RELATED"/>
    <property type="match status" value="1"/>
</dbReference>
<dbReference type="GO" id="GO:0004674">
    <property type="term" value="F:protein serine/threonine kinase activity"/>
    <property type="evidence" value="ECO:0007669"/>
    <property type="project" value="TreeGrafter"/>
</dbReference>
<evidence type="ECO:0000256" key="2">
    <source>
        <dbReference type="ARBA" id="ARBA00022741"/>
    </source>
</evidence>
<evidence type="ECO:0000256" key="1">
    <source>
        <dbReference type="ARBA" id="ARBA00022679"/>
    </source>
</evidence>
<evidence type="ECO:0000313" key="7">
    <source>
        <dbReference type="Proteomes" id="UP000736335"/>
    </source>
</evidence>
<protein>
    <submittedName>
        <fullName evidence="6">Kinase-like domain-containing protein</fullName>
    </submittedName>
</protein>
<dbReference type="PANTHER" id="PTHR44329:SF288">
    <property type="entry name" value="MITOGEN-ACTIVATED PROTEIN KINASE KINASE KINASE 20"/>
    <property type="match status" value="1"/>
</dbReference>
<keyword evidence="7" id="KW-1185">Reference proteome</keyword>
<gene>
    <name evidence="6" type="ORF">BJ322DRAFT_1111926</name>
</gene>
<feature type="domain" description="Protein kinase" evidence="5">
    <location>
        <begin position="68"/>
        <end position="337"/>
    </location>
</feature>
<proteinExistence type="predicted"/>
<keyword evidence="1" id="KW-0808">Transferase</keyword>
<dbReference type="EMBL" id="WIUZ02000014">
    <property type="protein sequence ID" value="KAF9781211.1"/>
    <property type="molecule type" value="Genomic_DNA"/>
</dbReference>
<dbReference type="GO" id="GO:0005524">
    <property type="term" value="F:ATP binding"/>
    <property type="evidence" value="ECO:0007669"/>
    <property type="project" value="UniProtKB-KW"/>
</dbReference>
<dbReference type="InterPro" id="IPR051681">
    <property type="entry name" value="Ser/Thr_Kinases-Pseudokinases"/>
</dbReference>
<dbReference type="SUPFAM" id="SSF56112">
    <property type="entry name" value="Protein kinase-like (PK-like)"/>
    <property type="match status" value="1"/>
</dbReference>
<dbReference type="PROSITE" id="PS50011">
    <property type="entry name" value="PROTEIN_KINASE_DOM"/>
    <property type="match status" value="1"/>
</dbReference>
<keyword evidence="4" id="KW-0067">ATP-binding</keyword>
<reference evidence="6" key="2">
    <citation type="submission" date="2020-11" db="EMBL/GenBank/DDBJ databases">
        <authorList>
            <consortium name="DOE Joint Genome Institute"/>
            <person name="Kuo A."/>
            <person name="Miyauchi S."/>
            <person name="Kiss E."/>
            <person name="Drula E."/>
            <person name="Kohler A."/>
            <person name="Sanchez-Garcia M."/>
            <person name="Andreopoulos B."/>
            <person name="Barry K.W."/>
            <person name="Bonito G."/>
            <person name="Buee M."/>
            <person name="Carver A."/>
            <person name="Chen C."/>
            <person name="Cichocki N."/>
            <person name="Clum A."/>
            <person name="Culley D."/>
            <person name="Crous P.W."/>
            <person name="Fauchery L."/>
            <person name="Girlanda M."/>
            <person name="Hayes R."/>
            <person name="Keri Z."/>
            <person name="Labutti K."/>
            <person name="Lipzen A."/>
            <person name="Lombard V."/>
            <person name="Magnuson J."/>
            <person name="Maillard F."/>
            <person name="Morin E."/>
            <person name="Murat C."/>
            <person name="Nolan M."/>
            <person name="Ohm R."/>
            <person name="Pangilinan J."/>
            <person name="Pereira M."/>
            <person name="Perotto S."/>
            <person name="Peter M."/>
            <person name="Riley R."/>
            <person name="Sitrit Y."/>
            <person name="Stielow B."/>
            <person name="Szollosi G."/>
            <person name="Zifcakova L."/>
            <person name="Stursova M."/>
            <person name="Spatafora J.W."/>
            <person name="Tedersoo L."/>
            <person name="Vaario L.-M."/>
            <person name="Yamada A."/>
            <person name="Yan M."/>
            <person name="Wang P."/>
            <person name="Xu J."/>
            <person name="Bruns T."/>
            <person name="Baldrian P."/>
            <person name="Vilgalys R."/>
            <person name="Henrissat B."/>
            <person name="Grigoriev I.V."/>
            <person name="Hibbett D."/>
            <person name="Nagy L.G."/>
            <person name="Martin F.M."/>
        </authorList>
    </citation>
    <scope>NUCLEOTIDE SEQUENCE</scope>
    <source>
        <strain evidence="6">UH-Tt-Lm1</strain>
    </source>
</reference>
<keyword evidence="2" id="KW-0547">Nucleotide-binding</keyword>
<evidence type="ECO:0000256" key="3">
    <source>
        <dbReference type="ARBA" id="ARBA00022777"/>
    </source>
</evidence>
<dbReference type="InterPro" id="IPR001245">
    <property type="entry name" value="Ser-Thr/Tyr_kinase_cat_dom"/>
</dbReference>
<dbReference type="OrthoDB" id="4062651at2759"/>
<dbReference type="InterPro" id="IPR011009">
    <property type="entry name" value="Kinase-like_dom_sf"/>
</dbReference>
<evidence type="ECO:0000256" key="4">
    <source>
        <dbReference type="ARBA" id="ARBA00022840"/>
    </source>
</evidence>
<evidence type="ECO:0000259" key="5">
    <source>
        <dbReference type="PROSITE" id="PS50011"/>
    </source>
</evidence>
<dbReference type="AlphaFoldDB" id="A0A9P6L3X3"/>
<accession>A0A9P6L3X3</accession>
<reference evidence="6" key="1">
    <citation type="journal article" date="2020" name="Nat. Commun.">
        <title>Large-scale genome sequencing of mycorrhizal fungi provides insights into the early evolution of symbiotic traits.</title>
        <authorList>
            <person name="Miyauchi S."/>
            <person name="Kiss E."/>
            <person name="Kuo A."/>
            <person name="Drula E."/>
            <person name="Kohler A."/>
            <person name="Sanchez-Garcia M."/>
            <person name="Morin E."/>
            <person name="Andreopoulos B."/>
            <person name="Barry K.W."/>
            <person name="Bonito G."/>
            <person name="Buee M."/>
            <person name="Carver A."/>
            <person name="Chen C."/>
            <person name="Cichocki N."/>
            <person name="Clum A."/>
            <person name="Culley D."/>
            <person name="Crous P.W."/>
            <person name="Fauchery L."/>
            <person name="Girlanda M."/>
            <person name="Hayes R.D."/>
            <person name="Keri Z."/>
            <person name="LaButti K."/>
            <person name="Lipzen A."/>
            <person name="Lombard V."/>
            <person name="Magnuson J."/>
            <person name="Maillard F."/>
            <person name="Murat C."/>
            <person name="Nolan M."/>
            <person name="Ohm R.A."/>
            <person name="Pangilinan J."/>
            <person name="Pereira M.F."/>
            <person name="Perotto S."/>
            <person name="Peter M."/>
            <person name="Pfister S."/>
            <person name="Riley R."/>
            <person name="Sitrit Y."/>
            <person name="Stielow J.B."/>
            <person name="Szollosi G."/>
            <person name="Zifcakova L."/>
            <person name="Stursova M."/>
            <person name="Spatafora J.W."/>
            <person name="Tedersoo L."/>
            <person name="Vaario L.M."/>
            <person name="Yamada A."/>
            <person name="Yan M."/>
            <person name="Wang P."/>
            <person name="Xu J."/>
            <person name="Bruns T."/>
            <person name="Baldrian P."/>
            <person name="Vilgalys R."/>
            <person name="Dunand C."/>
            <person name="Henrissat B."/>
            <person name="Grigoriev I.V."/>
            <person name="Hibbett D."/>
            <person name="Nagy L.G."/>
            <person name="Martin F.M."/>
        </authorList>
    </citation>
    <scope>NUCLEOTIDE SEQUENCE</scope>
    <source>
        <strain evidence="6">UH-Tt-Lm1</strain>
    </source>
</reference>
<keyword evidence="3 6" id="KW-0418">Kinase</keyword>
<evidence type="ECO:0000313" key="6">
    <source>
        <dbReference type="EMBL" id="KAF9781211.1"/>
    </source>
</evidence>
<dbReference type="Pfam" id="PF07714">
    <property type="entry name" value="PK_Tyr_Ser-Thr"/>
    <property type="match status" value="1"/>
</dbReference>
<sequence>METFRPARPRIQDYPPLLNSFLDDKVDRKATTSLEDEDAIVCLDILAKILERVRNLENLSNHVLRVFQSLAYKAASGGFSDVRKGSLGGHVVAVKVLRMAQNSNVVKLQKDFCKEAVLWKSISHPNVLGLIAVDIDGSTGRCFMVSELMGNGNIFEFIQRNSANRLRLTSLKACTTSTASTSSTGHQRAQHPDHNATPPQACLSDFGFSIPAPTNTFPLSTCGMNLGGGTPPYMAPELIRPSMFGLSGSEASREGDIFAFGMAIYEVVTGVRPFSLEGKRVQELIFAVTEGERPKKPENAEAIGFGNGIWNLVEKCWSQDRKQRPSTRDVRLRLTFAASTSSSAPPGPRVAVSQARTVSTRSTLFTSYGE</sequence>
<dbReference type="Proteomes" id="UP000736335">
    <property type="component" value="Unassembled WGS sequence"/>
</dbReference>
<dbReference type="InterPro" id="IPR000719">
    <property type="entry name" value="Prot_kinase_dom"/>
</dbReference>
<dbReference type="Gene3D" id="1.10.510.10">
    <property type="entry name" value="Transferase(Phosphotransferase) domain 1"/>
    <property type="match status" value="2"/>
</dbReference>
<comment type="caution">
    <text evidence="6">The sequence shown here is derived from an EMBL/GenBank/DDBJ whole genome shotgun (WGS) entry which is preliminary data.</text>
</comment>
<name>A0A9P6L3X3_9AGAM</name>